<feature type="compositionally biased region" description="Gly residues" evidence="1">
    <location>
        <begin position="1"/>
        <end position="10"/>
    </location>
</feature>
<dbReference type="EMBL" id="CP097502">
    <property type="protein sequence ID" value="URD74281.1"/>
    <property type="molecule type" value="Genomic_DNA"/>
</dbReference>
<dbReference type="Proteomes" id="UP001055439">
    <property type="component" value="Chromosome 1"/>
</dbReference>
<name>A0A9E7JB02_9LILI</name>
<accession>A0A9E7JB02</accession>
<gene>
    <name evidence="2" type="ORF">MUK42_09431</name>
</gene>
<evidence type="ECO:0000313" key="2">
    <source>
        <dbReference type="EMBL" id="URD74281.1"/>
    </source>
</evidence>
<sequence length="89" mass="10017">GGARAGGLLGDRGTDDSPPRGRHHPCHRSSLRGPHLVALHPPFLLLGPALRLPLWHRRARQQANEPNDRGGDCIVYHYSWMILSLFRER</sequence>
<feature type="region of interest" description="Disordered" evidence="1">
    <location>
        <begin position="1"/>
        <end position="31"/>
    </location>
</feature>
<protein>
    <submittedName>
        <fullName evidence="2">Uncharacterized protein</fullName>
    </submittedName>
</protein>
<evidence type="ECO:0000313" key="3">
    <source>
        <dbReference type="Proteomes" id="UP001055439"/>
    </source>
</evidence>
<organism evidence="2 3">
    <name type="scientific">Musa troglodytarum</name>
    <name type="common">fe'i banana</name>
    <dbReference type="NCBI Taxonomy" id="320322"/>
    <lineage>
        <taxon>Eukaryota</taxon>
        <taxon>Viridiplantae</taxon>
        <taxon>Streptophyta</taxon>
        <taxon>Embryophyta</taxon>
        <taxon>Tracheophyta</taxon>
        <taxon>Spermatophyta</taxon>
        <taxon>Magnoliopsida</taxon>
        <taxon>Liliopsida</taxon>
        <taxon>Zingiberales</taxon>
        <taxon>Musaceae</taxon>
        <taxon>Musa</taxon>
    </lineage>
</organism>
<evidence type="ECO:0000256" key="1">
    <source>
        <dbReference type="SAM" id="MobiDB-lite"/>
    </source>
</evidence>
<feature type="compositionally biased region" description="Basic residues" evidence="1">
    <location>
        <begin position="20"/>
        <end position="30"/>
    </location>
</feature>
<dbReference type="AlphaFoldDB" id="A0A9E7JB02"/>
<proteinExistence type="predicted"/>
<reference evidence="2" key="1">
    <citation type="submission" date="2022-05" db="EMBL/GenBank/DDBJ databases">
        <title>The Musa troglodytarum L. genome provides insights into the mechanism of non-climacteric behaviour and enrichment of carotenoids.</title>
        <authorList>
            <person name="Wang J."/>
        </authorList>
    </citation>
    <scope>NUCLEOTIDE SEQUENCE</scope>
    <source>
        <tissue evidence="2">Leaf</tissue>
    </source>
</reference>
<keyword evidence="3" id="KW-1185">Reference proteome</keyword>
<feature type="non-terminal residue" evidence="2">
    <location>
        <position position="1"/>
    </location>
</feature>